<comment type="caution">
    <text evidence="1">The sequence shown here is derived from an EMBL/GenBank/DDBJ whole genome shotgun (WGS) entry which is preliminary data.</text>
</comment>
<name>A0A5C5ZGQ5_9BACT</name>
<dbReference type="Gene3D" id="3.40.1350.10">
    <property type="match status" value="1"/>
</dbReference>
<dbReference type="RefSeq" id="WP_146403309.1">
    <property type="nucleotide sequence ID" value="NZ_SJPQ01000005.1"/>
</dbReference>
<dbReference type="GO" id="GO:0003676">
    <property type="term" value="F:nucleic acid binding"/>
    <property type="evidence" value="ECO:0007669"/>
    <property type="project" value="InterPro"/>
</dbReference>
<sequence length="356" mass="41160">MPIYEIDSEKFRKLDDTSFAKAGFQERMGLQRLLRNQIEIISKDTLIIAEEFSQWDGSNRRIDLLGVDKNANLVVIELKRTETGDHMELQALRYAAMVSTMTFDRAVDVYSEHLEKDGRPLDATQSLLDFLDWEEADEELFAQDVRIVLASAGFSKEITTSVLWLNERGLDIRCIRIKPYRDGEKTLTDIQQVIPLPEASDHTIRIAEKKLRERVSRKSRRDYTQYDIRVNGQTYGNLHKRWAVFHVVRNLIESAVSPERINEIVPVKKSTLFRSAEGELDSEELEAALSLAADQDGPSYDPSRYFRGDERLLFFGQRTYVLNNQWGSQFERVIKELSKAFPEYQIRCTPSAVDPE</sequence>
<dbReference type="EMBL" id="SJPQ01000005">
    <property type="protein sequence ID" value="TWT86295.1"/>
    <property type="molecule type" value="Genomic_DNA"/>
</dbReference>
<keyword evidence="2" id="KW-1185">Reference proteome</keyword>
<dbReference type="InterPro" id="IPR011856">
    <property type="entry name" value="tRNA_endonuc-like_dom_sf"/>
</dbReference>
<dbReference type="OrthoDB" id="570199at2"/>
<dbReference type="Proteomes" id="UP000315440">
    <property type="component" value="Unassembled WGS sequence"/>
</dbReference>
<organism evidence="1 2">
    <name type="scientific">Pseudobythopirellula maris</name>
    <dbReference type="NCBI Taxonomy" id="2527991"/>
    <lineage>
        <taxon>Bacteria</taxon>
        <taxon>Pseudomonadati</taxon>
        <taxon>Planctomycetota</taxon>
        <taxon>Planctomycetia</taxon>
        <taxon>Pirellulales</taxon>
        <taxon>Lacipirellulaceae</taxon>
        <taxon>Pseudobythopirellula</taxon>
    </lineage>
</organism>
<reference evidence="1 2" key="1">
    <citation type="submission" date="2019-02" db="EMBL/GenBank/DDBJ databases">
        <title>Deep-cultivation of Planctomycetes and their phenomic and genomic characterization uncovers novel biology.</title>
        <authorList>
            <person name="Wiegand S."/>
            <person name="Jogler M."/>
            <person name="Boedeker C."/>
            <person name="Pinto D."/>
            <person name="Vollmers J."/>
            <person name="Rivas-Marin E."/>
            <person name="Kohn T."/>
            <person name="Peeters S.H."/>
            <person name="Heuer A."/>
            <person name="Rast P."/>
            <person name="Oberbeckmann S."/>
            <person name="Bunk B."/>
            <person name="Jeske O."/>
            <person name="Meyerdierks A."/>
            <person name="Storesund J.E."/>
            <person name="Kallscheuer N."/>
            <person name="Luecker S."/>
            <person name="Lage O.M."/>
            <person name="Pohl T."/>
            <person name="Merkel B.J."/>
            <person name="Hornburger P."/>
            <person name="Mueller R.-W."/>
            <person name="Bruemmer F."/>
            <person name="Labrenz M."/>
            <person name="Spormann A.M."/>
            <person name="Op Den Camp H."/>
            <person name="Overmann J."/>
            <person name="Amann R."/>
            <person name="Jetten M.S.M."/>
            <person name="Mascher T."/>
            <person name="Medema M.H."/>
            <person name="Devos D.P."/>
            <person name="Kaster A.-K."/>
            <person name="Ovreas L."/>
            <person name="Rohde M."/>
            <person name="Galperin M.Y."/>
            <person name="Jogler C."/>
        </authorList>
    </citation>
    <scope>NUCLEOTIDE SEQUENCE [LARGE SCALE GENOMIC DNA]</scope>
    <source>
        <strain evidence="1 2">Mal64</strain>
    </source>
</reference>
<gene>
    <name evidence="1" type="ORF">Mal64_38350</name>
</gene>
<evidence type="ECO:0008006" key="3">
    <source>
        <dbReference type="Google" id="ProtNLM"/>
    </source>
</evidence>
<evidence type="ECO:0000313" key="2">
    <source>
        <dbReference type="Proteomes" id="UP000315440"/>
    </source>
</evidence>
<evidence type="ECO:0000313" key="1">
    <source>
        <dbReference type="EMBL" id="TWT86295.1"/>
    </source>
</evidence>
<proteinExistence type="predicted"/>
<protein>
    <recommendedName>
        <fullName evidence="3">Endonuclease NucS</fullName>
    </recommendedName>
</protein>
<dbReference type="AlphaFoldDB" id="A0A5C5ZGQ5"/>
<accession>A0A5C5ZGQ5</accession>